<dbReference type="SUPFAM" id="SSF48576">
    <property type="entry name" value="Terpenoid synthases"/>
    <property type="match status" value="1"/>
</dbReference>
<dbReference type="EMBL" id="AIMB01000007">
    <property type="protein sequence ID" value="EJF90707.1"/>
    <property type="molecule type" value="Genomic_DNA"/>
</dbReference>
<dbReference type="Gene3D" id="1.10.600.10">
    <property type="entry name" value="Farnesyl Diphosphate Synthase"/>
    <property type="match status" value="1"/>
</dbReference>
<dbReference type="InterPro" id="IPR002060">
    <property type="entry name" value="Squ/phyt_synthse"/>
</dbReference>
<protein>
    <recommendedName>
        <fullName evidence="3">Phytoene synthase</fullName>
    </recommendedName>
</protein>
<dbReference type="GO" id="GO:0016765">
    <property type="term" value="F:transferase activity, transferring alkyl or aryl (other than methyl) groups"/>
    <property type="evidence" value="ECO:0007669"/>
    <property type="project" value="UniProtKB-ARBA"/>
</dbReference>
<dbReference type="STRING" id="1094558.ME5_01108"/>
<dbReference type="PANTHER" id="PTHR31480">
    <property type="entry name" value="BIFUNCTIONAL LYCOPENE CYCLASE/PHYTOENE SYNTHASE"/>
    <property type="match status" value="1"/>
</dbReference>
<evidence type="ECO:0008006" key="3">
    <source>
        <dbReference type="Google" id="ProtNLM"/>
    </source>
</evidence>
<dbReference type="InterPro" id="IPR008949">
    <property type="entry name" value="Isoprenoid_synthase_dom_sf"/>
</dbReference>
<dbReference type="eggNOG" id="COG1562">
    <property type="taxonomic scope" value="Bacteria"/>
</dbReference>
<dbReference type="Proteomes" id="UP000008952">
    <property type="component" value="Unassembled WGS sequence"/>
</dbReference>
<dbReference type="HOGENOM" id="CLU_037269_6_1_5"/>
<proteinExistence type="predicted"/>
<dbReference type="Pfam" id="PF00494">
    <property type="entry name" value="SQS_PSY"/>
    <property type="match status" value="1"/>
</dbReference>
<reference evidence="1 2" key="1">
    <citation type="submission" date="2012-03" db="EMBL/GenBank/DDBJ databases">
        <title>The Genome Sequence of Bartonella tamiae Th239.</title>
        <authorList>
            <consortium name="The Broad Institute Genome Sequencing Platform"/>
            <consortium name="The Broad Institute Genome Sequencing Center for Infectious Disease"/>
            <person name="Feldgarden M."/>
            <person name="Kirby J."/>
            <person name="Kosoy M."/>
            <person name="Birtles R."/>
            <person name="Probert W.S."/>
            <person name="Chiaraviglio L."/>
            <person name="Young S.K."/>
            <person name="Zeng Q."/>
            <person name="Gargeya S."/>
            <person name="Fitzgerald M."/>
            <person name="Haas B."/>
            <person name="Abouelleil A."/>
            <person name="Alvarado L."/>
            <person name="Arachchi H.M."/>
            <person name="Berlin A."/>
            <person name="Chapman S.B."/>
            <person name="Gearin G."/>
            <person name="Goldberg J."/>
            <person name="Griggs A."/>
            <person name="Gujja S."/>
            <person name="Hansen M."/>
            <person name="Heiman D."/>
            <person name="Howarth C."/>
            <person name="Larimer J."/>
            <person name="Lui A."/>
            <person name="MacDonald P.J.P."/>
            <person name="McCowen C."/>
            <person name="Montmayeur A."/>
            <person name="Murphy C."/>
            <person name="Neiman D."/>
            <person name="Pearson M."/>
            <person name="Priest M."/>
            <person name="Roberts A."/>
            <person name="Saif S."/>
            <person name="Shea T."/>
            <person name="Sisk P."/>
            <person name="Stolte C."/>
            <person name="Sykes S."/>
            <person name="Wortman J."/>
            <person name="Nusbaum C."/>
            <person name="Birren B."/>
        </authorList>
    </citation>
    <scope>NUCLEOTIDE SEQUENCE [LARGE SCALE GENOMIC DNA]</scope>
    <source>
        <strain evidence="1 2">Th239</strain>
    </source>
</reference>
<comment type="caution">
    <text evidence="1">The sequence shown here is derived from an EMBL/GenBank/DDBJ whole genome shotgun (WGS) entry which is preliminary data.</text>
</comment>
<dbReference type="PATRIC" id="fig|1094558.3.peg.1205"/>
<gene>
    <name evidence="1" type="ORF">ME5_01108</name>
</gene>
<organism evidence="1 2">
    <name type="scientific">Bartonella tamiae Th239</name>
    <dbReference type="NCBI Taxonomy" id="1094558"/>
    <lineage>
        <taxon>Bacteria</taxon>
        <taxon>Pseudomonadati</taxon>
        <taxon>Pseudomonadota</taxon>
        <taxon>Alphaproteobacteria</taxon>
        <taxon>Hyphomicrobiales</taxon>
        <taxon>Bartonellaceae</taxon>
        <taxon>Bartonella</taxon>
    </lineage>
</organism>
<evidence type="ECO:0000313" key="2">
    <source>
        <dbReference type="Proteomes" id="UP000008952"/>
    </source>
</evidence>
<accession>J1JZY9</accession>
<dbReference type="AlphaFoldDB" id="J1JZY9"/>
<evidence type="ECO:0000313" key="1">
    <source>
        <dbReference type="EMBL" id="EJF90707.1"/>
    </source>
</evidence>
<name>J1JZY9_9HYPH</name>
<keyword evidence="2" id="KW-1185">Reference proteome</keyword>
<dbReference type="OrthoDB" id="9814909at2"/>
<sequence>MSYNDHCFMLLRHGDRDRYLATLFAPQSKRSALAALYAFNLEIARIRDMIREPLIGEIRLKYWRDAIENDTRENDANPILQALLTTIDDYHLSKEAFVRMCDARVFDLYNDPMPDMSAFEAYCGETASIVLQLSCQILDQSSAKDAYDACGHGGVVQAIAGLLRRLPVSQSRGQFYLPTDFILALGVTSDSLLSNKATDKERKRVVDAFLSLGREHYRKFRANFSSLPKILHPAFLPLATVPTVFKKIETKSGDIFHDDISLSPLHHYWLFMKTAILGHML</sequence>